<proteinExistence type="predicted"/>
<name>A0AAD3SJ42_NEPGR</name>
<reference evidence="1" key="1">
    <citation type="submission" date="2023-05" db="EMBL/GenBank/DDBJ databases">
        <title>Nepenthes gracilis genome sequencing.</title>
        <authorList>
            <person name="Fukushima K."/>
        </authorList>
    </citation>
    <scope>NUCLEOTIDE SEQUENCE</scope>
    <source>
        <strain evidence="1">SING2019-196</strain>
    </source>
</reference>
<sequence>MLVFEREFRRRRETTEEWRRRKTSVVGDEKWRCGLERKTLWVGEEIEKWIEGRTDGEKTKKEAEEVGFRMQ</sequence>
<dbReference type="Proteomes" id="UP001279734">
    <property type="component" value="Unassembled WGS sequence"/>
</dbReference>
<evidence type="ECO:0000313" key="2">
    <source>
        <dbReference type="Proteomes" id="UP001279734"/>
    </source>
</evidence>
<comment type="caution">
    <text evidence="1">The sequence shown here is derived from an EMBL/GenBank/DDBJ whole genome shotgun (WGS) entry which is preliminary data.</text>
</comment>
<dbReference type="EMBL" id="BSYO01000012">
    <property type="protein sequence ID" value="GMH12575.1"/>
    <property type="molecule type" value="Genomic_DNA"/>
</dbReference>
<organism evidence="1 2">
    <name type="scientific">Nepenthes gracilis</name>
    <name type="common">Slender pitcher plant</name>
    <dbReference type="NCBI Taxonomy" id="150966"/>
    <lineage>
        <taxon>Eukaryota</taxon>
        <taxon>Viridiplantae</taxon>
        <taxon>Streptophyta</taxon>
        <taxon>Embryophyta</taxon>
        <taxon>Tracheophyta</taxon>
        <taxon>Spermatophyta</taxon>
        <taxon>Magnoliopsida</taxon>
        <taxon>eudicotyledons</taxon>
        <taxon>Gunneridae</taxon>
        <taxon>Pentapetalae</taxon>
        <taxon>Caryophyllales</taxon>
        <taxon>Nepenthaceae</taxon>
        <taxon>Nepenthes</taxon>
    </lineage>
</organism>
<protein>
    <submittedName>
        <fullName evidence="1">Uncharacterized protein</fullName>
    </submittedName>
</protein>
<dbReference type="AlphaFoldDB" id="A0AAD3SJ42"/>
<evidence type="ECO:0000313" key="1">
    <source>
        <dbReference type="EMBL" id="GMH12575.1"/>
    </source>
</evidence>
<gene>
    <name evidence="1" type="ORF">Nepgr_014416</name>
</gene>
<accession>A0AAD3SJ42</accession>
<keyword evidence="2" id="KW-1185">Reference proteome</keyword>